<dbReference type="Proteomes" id="UP000674318">
    <property type="component" value="Unassembled WGS sequence"/>
</dbReference>
<accession>A0A836LF83</accession>
<evidence type="ECO:0000313" key="2">
    <source>
        <dbReference type="EMBL" id="KAG5509824.1"/>
    </source>
</evidence>
<feature type="region of interest" description="Disordered" evidence="1">
    <location>
        <begin position="272"/>
        <end position="303"/>
    </location>
</feature>
<feature type="compositionally biased region" description="Basic and acidic residues" evidence="1">
    <location>
        <begin position="453"/>
        <end position="462"/>
    </location>
</feature>
<feature type="region of interest" description="Disordered" evidence="1">
    <location>
        <begin position="324"/>
        <end position="368"/>
    </location>
</feature>
<feature type="region of interest" description="Disordered" evidence="1">
    <location>
        <begin position="130"/>
        <end position="190"/>
    </location>
</feature>
<feature type="region of interest" description="Disordered" evidence="1">
    <location>
        <begin position="1260"/>
        <end position="1279"/>
    </location>
</feature>
<dbReference type="GeneID" id="94293483"/>
<evidence type="ECO:0000256" key="1">
    <source>
        <dbReference type="SAM" id="MobiDB-lite"/>
    </source>
</evidence>
<reference evidence="2 3" key="1">
    <citation type="submission" date="2021-02" db="EMBL/GenBank/DDBJ databases">
        <title>Porcisia hertigi Genome sequencing and assembly.</title>
        <authorList>
            <person name="Almutairi H."/>
            <person name="Gatherer D."/>
        </authorList>
    </citation>
    <scope>NUCLEOTIDE SEQUENCE [LARGE SCALE GENOMIC DNA]</scope>
    <source>
        <strain evidence="2 3">C119</strain>
    </source>
</reference>
<feature type="compositionally biased region" description="Basic and acidic residues" evidence="1">
    <location>
        <begin position="329"/>
        <end position="338"/>
    </location>
</feature>
<dbReference type="OrthoDB" id="273908at2759"/>
<feature type="region of interest" description="Disordered" evidence="1">
    <location>
        <begin position="1397"/>
        <end position="1428"/>
    </location>
</feature>
<feature type="compositionally biased region" description="Basic and acidic residues" evidence="1">
    <location>
        <begin position="1411"/>
        <end position="1428"/>
    </location>
</feature>
<dbReference type="EMBL" id="JAFJZO010000012">
    <property type="protein sequence ID" value="KAG5509824.1"/>
    <property type="molecule type" value="Genomic_DNA"/>
</dbReference>
<feature type="region of interest" description="Disordered" evidence="1">
    <location>
        <begin position="392"/>
        <end position="411"/>
    </location>
</feature>
<comment type="caution">
    <text evidence="2">The sequence shown here is derived from an EMBL/GenBank/DDBJ whole genome shotgun (WGS) entry which is preliminary data.</text>
</comment>
<organism evidence="2 3">
    <name type="scientific">Porcisia hertigi</name>
    <dbReference type="NCBI Taxonomy" id="2761500"/>
    <lineage>
        <taxon>Eukaryota</taxon>
        <taxon>Discoba</taxon>
        <taxon>Euglenozoa</taxon>
        <taxon>Kinetoplastea</taxon>
        <taxon>Metakinetoplastina</taxon>
        <taxon>Trypanosomatida</taxon>
        <taxon>Trypanosomatidae</taxon>
        <taxon>Leishmaniinae</taxon>
        <taxon>Porcisia</taxon>
    </lineage>
</organism>
<proteinExistence type="predicted"/>
<dbReference type="RefSeq" id="XP_067758831.1">
    <property type="nucleotide sequence ID" value="XM_067903406.1"/>
</dbReference>
<protein>
    <submittedName>
        <fullName evidence="2">Uncharacterized protein</fullName>
    </submittedName>
</protein>
<feature type="region of interest" description="Disordered" evidence="1">
    <location>
        <begin position="1336"/>
        <end position="1362"/>
    </location>
</feature>
<sequence>MNVSGNLERLLPSLYEFLSEHPSDAHTRLSPASIEGLTARLDSGSSSGSGDINATGSAAAAFSLPSPDLSCTAPAIIAESYARWRRCITVWRTVIGNDSVFLAVLLHSGCLWCPDYAALHQELHNIAMRTRQKQSSAQPAPLSKGTPVSDVGSEVAERKHADNLPVHRTAPTSDGPPNTPVKRRGKRGVKVAAGAAAHSVRALAAAAEAHAELAAACPASVWALHVLHFLRVEEVCALPRSSGTAKFNRKRNEVTSDFVSESFLGDSTDCSEGDLSATGSNNHISRSNSTYSDSSMGSEWAGSDGINGAVESRLMKRRRLATGQGACERWGRGDDGRYRSVKGQRGAGQGRRGEASSANARRKGPRRHEEVRACPAGSQFDVPQRQLVTSSSLLPKLPGNEKNGASGGSKGLSSTLAAVFSLLQQKEEEQQQHRISVCRHDESADGGAAVKTQGKDHSDKPLESARCDTYDCGTGARNGTRVTAQQKHTLLLRATTSLVSEEEPLVQQVATALVNEWLDLLSVDVSLPPPWEATARASTVTKNEETSSLCGSATGGLCSAPPRRSAPTGVSPASCTETSKQMLWRRRVCDARHYWFSSLLKMVAYLDGAHSALREENIHMSAVLARQGIAPHDAEDIFTKSLPAIFTCALVEEVLHSGTAALRASKPRAFAASSAPSVLASASAASSLRLWMPPSVLLLPFHMIGQGSMFRVCVPPGAVSDGAPISYTRTATRAQGHFVSCVVDSYGLHLGVEPRRMAEAHDPSHQAVGADGVGGSAALHPSNRESVNMGGQGTAASSFHSGSSPGHCQLGFAVRCGDLESLLDPRYVASLQHLLPILRVSDMTSECATASNICGGQLKQNPSVRWWSCTSRETAGSPCMDLYVARTLLMLPIPAQSTVDTTTNRSASTTSIDGDAATRRAAADGLHPVRSRTGNTLGAQTSMSLAVVTAKRSRRGSRRGTAVSADEQSVRRLHPLLYHAMRLHLRAERLACKTNSRCSEEDAAELVLLYGHPLGKETTALRHMGFTVRTNNHTRPGRGSGTSGSIGAHYTRDMGSLAVTSAAGLSDGAGGGGGRLTLSRDALGTTLEGMYLVARRVLGLQGLFVSSASSAATSSSSAAAAAAHTSDKGGSPVTGVAALVEEGSCASTTGIGTANATASSISSQTEREALGTAAATLALTCLVLSHSLLDDLHQQPTLVLWTTELASFILDVSLLMPRPIPRLLRADGFALALLLQPAQSMLLMVGLAATLVTREVRIDGAPNRGGGRARDTGGAPSPLRPVAPQWYPWWSAFRAAVLRDTELPRCLYSGLWPIIEKAEDTLATFAAEARWDTPDKRQAGNCRRSHSSPTAERCGREEGSAMTTAANVSARGGRHHGGAGGGRRVLSLSASSTSADVGRRAVVDVQSASSRKSDTHCRGRYVDSDPPRVRSLVLSAPSLNDAVGELSLNAAPHHSGPGRECQAGSTMPADQSCAPRRLCGPAVLCQDDDACRTGTGTKSTQAVVGAPLFAERVTVLPGNEMALLRGSPVHTEAASSSSGMLSLSLTRKTLPPPPRLTSAFASALWASLEAEEMCWPTGSA</sequence>
<evidence type="ECO:0000313" key="3">
    <source>
        <dbReference type="Proteomes" id="UP000674318"/>
    </source>
</evidence>
<feature type="region of interest" description="Disordered" evidence="1">
    <location>
        <begin position="437"/>
        <end position="462"/>
    </location>
</feature>
<keyword evidence="3" id="KW-1185">Reference proteome</keyword>
<feature type="region of interest" description="Disordered" evidence="1">
    <location>
        <begin position="1448"/>
        <end position="1467"/>
    </location>
</feature>
<name>A0A836LF83_9TRYP</name>
<gene>
    <name evidence="2" type="ORF">JKF63_07469</name>
</gene>
<dbReference type="KEGG" id="phet:94293483"/>
<feature type="compositionally biased region" description="Polar residues" evidence="1">
    <location>
        <begin position="277"/>
        <end position="297"/>
    </location>
</feature>